<organism evidence="7 8">
    <name type="scientific">Heyndrickxia shackletonii</name>
    <dbReference type="NCBI Taxonomy" id="157838"/>
    <lineage>
        <taxon>Bacteria</taxon>
        <taxon>Bacillati</taxon>
        <taxon>Bacillota</taxon>
        <taxon>Bacilli</taxon>
        <taxon>Bacillales</taxon>
        <taxon>Bacillaceae</taxon>
        <taxon>Heyndrickxia</taxon>
    </lineage>
</organism>
<feature type="domain" description="FHA" evidence="5">
    <location>
        <begin position="29"/>
        <end position="81"/>
    </location>
</feature>
<evidence type="ECO:0000256" key="3">
    <source>
        <dbReference type="ARBA" id="ARBA00023163"/>
    </source>
</evidence>
<reference evidence="7 8" key="1">
    <citation type="submission" date="2015-09" db="EMBL/GenBank/DDBJ databases">
        <title>Genome sequencing project for genomic taxonomy and phylogenomics of Bacillus-like bacteria.</title>
        <authorList>
            <person name="Liu B."/>
            <person name="Wang J."/>
            <person name="Zhu Y."/>
            <person name="Liu G."/>
            <person name="Chen Q."/>
            <person name="Chen Z."/>
            <person name="Lan J."/>
            <person name="Che J."/>
            <person name="Ge C."/>
            <person name="Shi H."/>
            <person name="Pan Z."/>
            <person name="Liu X."/>
        </authorList>
    </citation>
    <scope>NUCLEOTIDE SEQUENCE [LARGE SCALE GENOMIC DNA]</scope>
    <source>
        <strain evidence="7 8">LMG 18435</strain>
    </source>
</reference>
<evidence type="ECO:0000259" key="5">
    <source>
        <dbReference type="PROSITE" id="PS50006"/>
    </source>
</evidence>
<dbReference type="Pfam" id="PF00486">
    <property type="entry name" value="Trans_reg_C"/>
    <property type="match status" value="1"/>
</dbReference>
<dbReference type="RefSeq" id="WP_055741038.1">
    <property type="nucleotide sequence ID" value="NZ_JAAIWL010000005.1"/>
</dbReference>
<dbReference type="SUPFAM" id="SSF46894">
    <property type="entry name" value="C-terminal effector domain of the bipartite response regulators"/>
    <property type="match status" value="1"/>
</dbReference>
<dbReference type="OrthoDB" id="1683123at2"/>
<keyword evidence="1" id="KW-0805">Transcription regulation</keyword>
<dbReference type="SMART" id="SM00240">
    <property type="entry name" value="FHA"/>
    <property type="match status" value="1"/>
</dbReference>
<dbReference type="InterPro" id="IPR008984">
    <property type="entry name" value="SMAD_FHA_dom_sf"/>
</dbReference>
<dbReference type="SUPFAM" id="SSF49879">
    <property type="entry name" value="SMAD/FHA domain"/>
    <property type="match status" value="1"/>
</dbReference>
<evidence type="ECO:0000256" key="1">
    <source>
        <dbReference type="ARBA" id="ARBA00023015"/>
    </source>
</evidence>
<dbReference type="InterPro" id="IPR001867">
    <property type="entry name" value="OmpR/PhoB-type_DNA-bd"/>
</dbReference>
<keyword evidence="2 4" id="KW-0238">DNA-binding</keyword>
<dbReference type="GO" id="GO:0000160">
    <property type="term" value="P:phosphorelay signal transduction system"/>
    <property type="evidence" value="ECO:0007669"/>
    <property type="project" value="InterPro"/>
</dbReference>
<keyword evidence="8" id="KW-1185">Reference proteome</keyword>
<dbReference type="Proteomes" id="UP000051888">
    <property type="component" value="Unassembled WGS sequence"/>
</dbReference>
<dbReference type="AlphaFoldDB" id="A0A0Q3TMN2"/>
<dbReference type="GO" id="GO:0003677">
    <property type="term" value="F:DNA binding"/>
    <property type="evidence" value="ECO:0007669"/>
    <property type="project" value="UniProtKB-UniRule"/>
</dbReference>
<dbReference type="Gene3D" id="1.10.10.10">
    <property type="entry name" value="Winged helix-like DNA-binding domain superfamily/Winged helix DNA-binding domain"/>
    <property type="match status" value="1"/>
</dbReference>
<dbReference type="STRING" id="157838.AN964_18135"/>
<comment type="caution">
    <text evidence="7">The sequence shown here is derived from an EMBL/GenBank/DDBJ whole genome shotgun (WGS) entry which is preliminary data.</text>
</comment>
<evidence type="ECO:0000256" key="4">
    <source>
        <dbReference type="PROSITE-ProRule" id="PRU01091"/>
    </source>
</evidence>
<dbReference type="CDD" id="cd00060">
    <property type="entry name" value="FHA"/>
    <property type="match status" value="1"/>
</dbReference>
<dbReference type="GO" id="GO:0006355">
    <property type="term" value="P:regulation of DNA-templated transcription"/>
    <property type="evidence" value="ECO:0007669"/>
    <property type="project" value="InterPro"/>
</dbReference>
<sequence>MQMQDVYLSIKRGETDVENDIIPLNDGEILLGRKWGDITPDISFTSQYISRKHALIGVENEKFYIVDLMSKHGTKINHISLEKNRPFFLRDGDIINLAEGNAILAFHNHFENNLGDTLAFPSIQNESLHEEMGLTINIERREILIDGVQIYLTSKDTELFRVLYQNNGSAVSYDEIKINVWPERVSNEMEIPDVGREEINSLVYRLRKKLGKYGECIISVPRYGYLLDLKALHL</sequence>
<accession>A0A0Q3TMN2</accession>
<dbReference type="PATRIC" id="fig|157838.3.peg.4022"/>
<dbReference type="InterPro" id="IPR000253">
    <property type="entry name" value="FHA_dom"/>
</dbReference>
<name>A0A0Q3TMN2_9BACI</name>
<feature type="DNA-binding region" description="OmpR/PhoB-type" evidence="4">
    <location>
        <begin position="126"/>
        <end position="229"/>
    </location>
</feature>
<dbReference type="EMBL" id="LJJC01000004">
    <property type="protein sequence ID" value="KQL55240.1"/>
    <property type="molecule type" value="Genomic_DNA"/>
</dbReference>
<protein>
    <recommendedName>
        <fullName evidence="9">FHA domain-containing protein</fullName>
    </recommendedName>
</protein>
<dbReference type="Pfam" id="PF00498">
    <property type="entry name" value="FHA"/>
    <property type="match status" value="1"/>
</dbReference>
<proteinExistence type="predicted"/>
<evidence type="ECO:0000259" key="6">
    <source>
        <dbReference type="PROSITE" id="PS51755"/>
    </source>
</evidence>
<gene>
    <name evidence="7" type="ORF">AN964_18135</name>
</gene>
<dbReference type="PROSITE" id="PS51755">
    <property type="entry name" value="OMPR_PHOB"/>
    <property type="match status" value="1"/>
</dbReference>
<evidence type="ECO:0008006" key="9">
    <source>
        <dbReference type="Google" id="ProtNLM"/>
    </source>
</evidence>
<dbReference type="PANTHER" id="PTHR23308">
    <property type="entry name" value="NUCLEAR INHIBITOR OF PROTEIN PHOSPHATASE-1"/>
    <property type="match status" value="1"/>
</dbReference>
<dbReference type="CDD" id="cd00383">
    <property type="entry name" value="trans_reg_C"/>
    <property type="match status" value="1"/>
</dbReference>
<keyword evidence="3" id="KW-0804">Transcription</keyword>
<evidence type="ECO:0000313" key="8">
    <source>
        <dbReference type="Proteomes" id="UP000051888"/>
    </source>
</evidence>
<dbReference type="PROSITE" id="PS50006">
    <property type="entry name" value="FHA_DOMAIN"/>
    <property type="match status" value="1"/>
</dbReference>
<evidence type="ECO:0000256" key="2">
    <source>
        <dbReference type="ARBA" id="ARBA00023125"/>
    </source>
</evidence>
<dbReference type="InterPro" id="IPR036388">
    <property type="entry name" value="WH-like_DNA-bd_sf"/>
</dbReference>
<dbReference type="Gene3D" id="2.60.200.20">
    <property type="match status" value="1"/>
</dbReference>
<dbReference type="SMART" id="SM00862">
    <property type="entry name" value="Trans_reg_C"/>
    <property type="match status" value="1"/>
</dbReference>
<dbReference type="InterPro" id="IPR016032">
    <property type="entry name" value="Sig_transdc_resp-reg_C-effctor"/>
</dbReference>
<evidence type="ECO:0000313" key="7">
    <source>
        <dbReference type="EMBL" id="KQL55240.1"/>
    </source>
</evidence>
<feature type="domain" description="OmpR/PhoB-type" evidence="6">
    <location>
        <begin position="126"/>
        <end position="229"/>
    </location>
</feature>
<dbReference type="InterPro" id="IPR050923">
    <property type="entry name" value="Cell_Proc_Reg/RNA_Proc"/>
</dbReference>